<feature type="transmembrane region" description="Helical" evidence="6">
    <location>
        <begin position="57"/>
        <end position="86"/>
    </location>
</feature>
<organism evidence="8 9">
    <name type="scientific">Methylobacterium organophilum</name>
    <dbReference type="NCBI Taxonomy" id="410"/>
    <lineage>
        <taxon>Bacteria</taxon>
        <taxon>Pseudomonadati</taxon>
        <taxon>Pseudomonadota</taxon>
        <taxon>Alphaproteobacteria</taxon>
        <taxon>Hyphomicrobiales</taxon>
        <taxon>Methylobacteriaceae</taxon>
        <taxon>Methylobacterium</taxon>
    </lineage>
</organism>
<comment type="caution">
    <text evidence="8">The sequence shown here is derived from an EMBL/GenBank/DDBJ whole genome shotgun (WGS) entry which is preliminary data.</text>
</comment>
<feature type="transmembrane region" description="Helical" evidence="6">
    <location>
        <begin position="138"/>
        <end position="155"/>
    </location>
</feature>
<evidence type="ECO:0000313" key="8">
    <source>
        <dbReference type="EMBL" id="GJE28350.1"/>
    </source>
</evidence>
<comment type="similarity">
    <text evidence="6">Belongs to the TVP38/TMEM64 family.</text>
</comment>
<keyword evidence="5 6" id="KW-0472">Membrane</keyword>
<keyword evidence="2 6" id="KW-1003">Cell membrane</keyword>
<protein>
    <recommendedName>
        <fullName evidence="6">TVP38/TMEM64 family membrane protein</fullName>
    </recommendedName>
</protein>
<feature type="transmembrane region" description="Helical" evidence="6">
    <location>
        <begin position="223"/>
        <end position="245"/>
    </location>
</feature>
<keyword evidence="9" id="KW-1185">Reference proteome</keyword>
<dbReference type="InterPro" id="IPR015414">
    <property type="entry name" value="TMEM64"/>
</dbReference>
<gene>
    <name evidence="8" type="ORF">LKMONMHP_3220</name>
</gene>
<dbReference type="PANTHER" id="PTHR12677:SF59">
    <property type="entry name" value="GOLGI APPARATUS MEMBRANE PROTEIN TVP38-RELATED"/>
    <property type="match status" value="1"/>
</dbReference>
<dbReference type="PANTHER" id="PTHR12677">
    <property type="entry name" value="GOLGI APPARATUS MEMBRANE PROTEIN TVP38-RELATED"/>
    <property type="match status" value="1"/>
</dbReference>
<dbReference type="InterPro" id="IPR032816">
    <property type="entry name" value="VTT_dom"/>
</dbReference>
<feature type="domain" description="VTT" evidence="7">
    <location>
        <begin position="76"/>
        <end position="190"/>
    </location>
</feature>
<reference evidence="8" key="1">
    <citation type="journal article" date="2021" name="Front. Microbiol.">
        <title>Comprehensive Comparative Genomics and Phenotyping of Methylobacterium Species.</title>
        <authorList>
            <person name="Alessa O."/>
            <person name="Ogura Y."/>
            <person name="Fujitani Y."/>
            <person name="Takami H."/>
            <person name="Hayashi T."/>
            <person name="Sahin N."/>
            <person name="Tani A."/>
        </authorList>
    </citation>
    <scope>NUCLEOTIDE SEQUENCE</scope>
    <source>
        <strain evidence="8">NBRC 15689</strain>
    </source>
</reference>
<evidence type="ECO:0000256" key="5">
    <source>
        <dbReference type="ARBA" id="ARBA00023136"/>
    </source>
</evidence>
<evidence type="ECO:0000256" key="6">
    <source>
        <dbReference type="RuleBase" id="RU366058"/>
    </source>
</evidence>
<accession>A0ABQ4T9K8</accession>
<evidence type="ECO:0000256" key="3">
    <source>
        <dbReference type="ARBA" id="ARBA00022692"/>
    </source>
</evidence>
<comment type="subcellular location">
    <subcellularLocation>
        <location evidence="1 6">Cell membrane</location>
        <topology evidence="1 6">Multi-pass membrane protein</topology>
    </subcellularLocation>
</comment>
<proteinExistence type="inferred from homology"/>
<dbReference type="EMBL" id="BPQV01000009">
    <property type="protein sequence ID" value="GJE28350.1"/>
    <property type="molecule type" value="Genomic_DNA"/>
</dbReference>
<feature type="transmembrane region" description="Helical" evidence="6">
    <location>
        <begin position="12"/>
        <end position="31"/>
    </location>
</feature>
<evidence type="ECO:0000256" key="2">
    <source>
        <dbReference type="ARBA" id="ARBA00022475"/>
    </source>
</evidence>
<evidence type="ECO:0000259" key="7">
    <source>
        <dbReference type="Pfam" id="PF09335"/>
    </source>
</evidence>
<evidence type="ECO:0000256" key="1">
    <source>
        <dbReference type="ARBA" id="ARBA00004651"/>
    </source>
</evidence>
<feature type="transmembrane region" description="Helical" evidence="6">
    <location>
        <begin position="167"/>
        <end position="188"/>
    </location>
</feature>
<dbReference type="Pfam" id="PF09335">
    <property type="entry name" value="VTT_dom"/>
    <property type="match status" value="1"/>
</dbReference>
<sequence length="256" mass="27615">MPAPRGGLWLRILPFAALVCLTLVVLVSGIWREISLDRLLASRDWLHDSVAQNRPRALAVAVLVYVSAVIVSVPASLVLTMIYGFLFGTLTGALTAVCSATTGAMIVFSIGRYAARDLILRRAGSWLGRFAEGFRRDAFGYVAFLRLLPIFPFWMTNLVPAAFGVRLRTFVLATFLGLLPGAFIYASLGSGVNDLAAAHARAKALCLATNGTNCEEAIDLHGLITPTTIASLVGLALLALFSVGIRRQLERRTRPD</sequence>
<reference evidence="8" key="2">
    <citation type="submission" date="2021-08" db="EMBL/GenBank/DDBJ databases">
        <authorList>
            <person name="Tani A."/>
            <person name="Ola A."/>
            <person name="Ogura Y."/>
            <person name="Katsura K."/>
            <person name="Hayashi T."/>
        </authorList>
    </citation>
    <scope>NUCLEOTIDE SEQUENCE</scope>
    <source>
        <strain evidence="8">NBRC 15689</strain>
    </source>
</reference>
<keyword evidence="3 6" id="KW-0812">Transmembrane</keyword>
<evidence type="ECO:0000256" key="4">
    <source>
        <dbReference type="ARBA" id="ARBA00022989"/>
    </source>
</evidence>
<feature type="transmembrane region" description="Helical" evidence="6">
    <location>
        <begin position="93"/>
        <end position="115"/>
    </location>
</feature>
<dbReference type="Proteomes" id="UP001055156">
    <property type="component" value="Unassembled WGS sequence"/>
</dbReference>
<evidence type="ECO:0000313" key="9">
    <source>
        <dbReference type="Proteomes" id="UP001055156"/>
    </source>
</evidence>
<keyword evidence="4 6" id="KW-1133">Transmembrane helix</keyword>
<name>A0ABQ4T9K8_METOR</name>